<evidence type="ECO:0000256" key="11">
    <source>
        <dbReference type="ARBA" id="ARBA00023180"/>
    </source>
</evidence>
<reference evidence="19" key="1">
    <citation type="journal article" date="2018" name="Nat. Microbiol.">
        <title>Leveraging single-cell genomics to expand the fungal tree of life.</title>
        <authorList>
            <person name="Ahrendt S.R."/>
            <person name="Quandt C.A."/>
            <person name="Ciobanu D."/>
            <person name="Clum A."/>
            <person name="Salamov A."/>
            <person name="Andreopoulos B."/>
            <person name="Cheng J.F."/>
            <person name="Woyke T."/>
            <person name="Pelin A."/>
            <person name="Henrissat B."/>
            <person name="Reynolds N.K."/>
            <person name="Benny G.L."/>
            <person name="Smith M.E."/>
            <person name="James T.Y."/>
            <person name="Grigoriev I.V."/>
        </authorList>
    </citation>
    <scope>NUCLEOTIDE SEQUENCE [LARGE SCALE GENOMIC DNA]</scope>
    <source>
        <strain evidence="19">ATCC 52028</strain>
    </source>
</reference>
<organism evidence="18 19">
    <name type="scientific">Caulochytrium protostelioides</name>
    <dbReference type="NCBI Taxonomy" id="1555241"/>
    <lineage>
        <taxon>Eukaryota</taxon>
        <taxon>Fungi</taxon>
        <taxon>Fungi incertae sedis</taxon>
        <taxon>Chytridiomycota</taxon>
        <taxon>Chytridiomycota incertae sedis</taxon>
        <taxon>Chytridiomycetes</taxon>
        <taxon>Caulochytriales</taxon>
        <taxon>Caulochytriaceae</taxon>
        <taxon>Caulochytrium</taxon>
    </lineage>
</organism>
<evidence type="ECO:0000256" key="9">
    <source>
        <dbReference type="ARBA" id="ARBA00023136"/>
    </source>
</evidence>
<dbReference type="InterPro" id="IPR001609">
    <property type="entry name" value="Myosin_head_motor_dom-like"/>
</dbReference>
<dbReference type="GO" id="GO:0003774">
    <property type="term" value="F:cytoskeletal motor activity"/>
    <property type="evidence" value="ECO:0007669"/>
    <property type="project" value="InterPro"/>
</dbReference>
<feature type="transmembrane region" description="Helical" evidence="14">
    <location>
        <begin position="1172"/>
        <end position="1193"/>
    </location>
</feature>
<dbReference type="Proteomes" id="UP000274922">
    <property type="component" value="Unassembled WGS sequence"/>
</dbReference>
<evidence type="ECO:0000313" key="18">
    <source>
        <dbReference type="EMBL" id="RKP02978.1"/>
    </source>
</evidence>
<dbReference type="InterPro" id="IPR029044">
    <property type="entry name" value="Nucleotide-diphossugar_trans"/>
</dbReference>
<evidence type="ECO:0000259" key="16">
    <source>
        <dbReference type="PROSITE" id="PS51456"/>
    </source>
</evidence>
<feature type="compositionally biased region" description="Basic residues" evidence="13">
    <location>
        <begin position="598"/>
        <end position="609"/>
    </location>
</feature>
<dbReference type="SMART" id="SM00242">
    <property type="entry name" value="MYSc"/>
    <property type="match status" value="1"/>
</dbReference>
<dbReference type="STRING" id="1555241.A0A4P9XC29"/>
<evidence type="ECO:0000256" key="7">
    <source>
        <dbReference type="ARBA" id="ARBA00022989"/>
    </source>
</evidence>
<evidence type="ECO:0000256" key="1">
    <source>
        <dbReference type="ARBA" id="ARBA00004651"/>
    </source>
</evidence>
<feature type="region of interest" description="Disordered" evidence="13">
    <location>
        <begin position="597"/>
        <end position="635"/>
    </location>
</feature>
<evidence type="ECO:0000256" key="6">
    <source>
        <dbReference type="ARBA" id="ARBA00022692"/>
    </source>
</evidence>
<dbReference type="PRINTS" id="PR00193">
    <property type="entry name" value="MYOSINHEAVY"/>
</dbReference>
<evidence type="ECO:0000256" key="2">
    <source>
        <dbReference type="ARBA" id="ARBA00012543"/>
    </source>
</evidence>
<dbReference type="Gene3D" id="3.40.850.10">
    <property type="entry name" value="Kinesin motor domain"/>
    <property type="match status" value="1"/>
</dbReference>
<dbReference type="InterPro" id="IPR036961">
    <property type="entry name" value="Kinesin_motor_dom_sf"/>
</dbReference>
<dbReference type="Pfam" id="PF08766">
    <property type="entry name" value="DEK_C"/>
    <property type="match status" value="1"/>
</dbReference>
<dbReference type="InterPro" id="IPR004835">
    <property type="entry name" value="Chitin_synth"/>
</dbReference>
<comment type="subcellular location">
    <subcellularLocation>
        <location evidence="1">Cell membrane</location>
        <topology evidence="1">Multi-pass membrane protein</topology>
    </subcellularLocation>
</comment>
<keyword evidence="3" id="KW-1003">Cell membrane</keyword>
<dbReference type="EMBL" id="ML014131">
    <property type="protein sequence ID" value="RKP02978.1"/>
    <property type="molecule type" value="Genomic_DNA"/>
</dbReference>
<dbReference type="PANTHER" id="PTHR22914:SF13">
    <property type="entry name" value="CHITIN SYNTHASE"/>
    <property type="match status" value="1"/>
</dbReference>
<keyword evidence="12" id="KW-0009">Actin-binding</keyword>
<evidence type="ECO:0000256" key="3">
    <source>
        <dbReference type="ARBA" id="ARBA00022475"/>
    </source>
</evidence>
<evidence type="ECO:0000259" key="15">
    <source>
        <dbReference type="PROSITE" id="PS50255"/>
    </source>
</evidence>
<comment type="similarity">
    <text evidence="12">Belongs to the TRAFAC class myosin-kinesin ATPase superfamily. Myosin family.</text>
</comment>
<accession>A0A4P9XC29</accession>
<dbReference type="OrthoDB" id="370884at2759"/>
<dbReference type="SUPFAM" id="SSF53448">
    <property type="entry name" value="Nucleotide-diphospho-sugar transferases"/>
    <property type="match status" value="1"/>
</dbReference>
<sequence>MADPASGPPADLAQLDRSRADLGQAIVDTLQERFRQGAYYTQAGTQRLLALSPHHADGLGDVPIGQMGPHHARFTPEAVCASPQALPAASPHAKALASALPPHPFVAATQAYVHMMETSNDQTLVMTGESGSAKSRVAREVVNHLIYLSSQLTGERVGIYREIAAVQEILECLGSARVPTNLNGSRHGTHWQLLWDEEFQLAGLLVQLMGLKTQRVMQVPEDERNFHVFHALMAGANSEEKSFWKLDEARWSACLTARSQSGDASNDAQRLARLKTAFRTCGFSRKTVSQIMQVVAAILHLGTFEFVTNHFAKDGSVMVKRRETLQFVAELLQVQDDVLETVVTTTTITTGSSAYTEYLSAGEAHAATRKLGEALYRAIVEWIFHEINNRLGSREAVAIINVVDFLGFENATPKNNGLEAFATNMAHEVLMHALHVKAPRDRRAMLVEEGVPVPATMGDGDSNTPESDALSDALVDLLVQREGGICRLVEEYTHKPKTSPETLLEVLLDRNRDDPLLSAGPAGWSRFVLNHHGEPITYDVSDWMQTNRIDLDPAYIELFGLNAATKSKSAVAFLTKVFRASQRTVPARGDGTIALQRKPTRKPSRKLGRTHTVTRQPSVARATAPTTGAAARGNGDADLDDLPLENLPSDAAPMTLLSLMHLQTGHLLDLVQDTRTWTIACFRANDDNKAGAFAAPCVHRQVNALHAVDLIRHHVAPEYANAPSIDAFVTYISEFFSPLEDESQLGTVQRFFEAQGWTAQHAALGTEHVFLTEPACLHAALVLDRQRREPRIISRAAAVAFTHNIFDGDSGQDEVVRDGFAAAAIEDGVGVGVGALGADAEVSDEAGKKDEDLPVTSKKERKLAKQKAKDEAKAAKAAAKKGQEPMTKARKWWLRFTTFHTWFIPDVALERIGGMKPPDVKQAWREKFALCCIVLWLSGVMLFFVQLLGLILCPRTRLFSPDALSGFNKLSGKSVYIGFNGIVYDATRFINSHPLPSSTIIPLLGTDASAWFPTVDASTGQWWPSCYTVTGANPAEAQPLTNVSCTSSPNIDGHCHNTWAIDRSINLFNDINVWRVGYLTYPDDTLYSHNTAADGWILVNGRYYNMTRVMADGNRLGIIDDTAYDTIQYYLGRDATHVADTLKPYMDCFDHMFFVGMKNEPGSVVRCQVSTIILYTCTGVIVGIMVIKFLAALQFTKKRLPEKFDRFVILQVPCYTEGEASLRKTIDSLALLDYDDTRKLLFLIADGMVKGAGNDLPTPDLVLKILGVNPEAISAEAYSYVSIGEGSKQHNKAKVYSGLYSIQARYIPFLVVVKCGKETETSRAGNRGKRDSQIIIMRFLNRVHYQAPMNPLELEMYHHMKNIIGVDPYLYEYTLMVDADTEVEADSLNRLIAVMVTDGKIMGLCGETKIRNERSSWVTMLQVFEYYISQNCTKAFESLFGNVTCLPGCFCMYRIRSPEKKIPLLIASDVIAQYEENKVDTLHKKNLLSLGEDRYLTTLMLKTFPEYRNKFTGDALCYTIVPDQFAVLLSQRRRWINSTVHNLFELLFLPELCGCLLFSMRTVVFMDLFATLIMPAVTCYLVYLIYNVAAAGEVATITVIMICASYGLQAIIFLLKRQWQHIGWLVVSILALPVFSFWLPLYAYWHFDDFSWGNTRKIAGASSGGHEGDTDVFDVSSIPLAIPKEWAKPTASTKKLTGSDWSGSHYGDIQASSYIAGQRPYAESMTHRSDRDYNARPDSMIQGSPSAAMGVGHVGGSYIGDGMPYANPTTGYPPSHAQEPPMQVAGSTNAPWKGGVPSDEELHIEIQHIIGSFPLEMLTKKKVRDALELYFDQDLSDRKPFIDQCILDAVNNY</sequence>
<evidence type="ECO:0000256" key="5">
    <source>
        <dbReference type="ARBA" id="ARBA00022679"/>
    </source>
</evidence>
<dbReference type="InterPro" id="IPR001199">
    <property type="entry name" value="Cyt_B5-like_heme/steroid-bd"/>
</dbReference>
<evidence type="ECO:0000256" key="8">
    <source>
        <dbReference type="ARBA" id="ARBA00023123"/>
    </source>
</evidence>
<dbReference type="GO" id="GO:0030428">
    <property type="term" value="C:cell septum"/>
    <property type="evidence" value="ECO:0007669"/>
    <property type="project" value="TreeGrafter"/>
</dbReference>
<evidence type="ECO:0000313" key="19">
    <source>
        <dbReference type="Proteomes" id="UP000274922"/>
    </source>
</evidence>
<keyword evidence="4" id="KW-0328">Glycosyltransferase</keyword>
<keyword evidence="10" id="KW-0505">Motor protein</keyword>
<dbReference type="Gene3D" id="1.20.120.720">
    <property type="entry name" value="Myosin VI head, motor domain, U50 subdomain"/>
    <property type="match status" value="1"/>
</dbReference>
<comment type="caution">
    <text evidence="12">Lacks conserved residue(s) required for the propagation of feature annotation.</text>
</comment>
<keyword evidence="7 14" id="KW-1133">Transmembrane helix</keyword>
<dbReference type="GO" id="GO:0003779">
    <property type="term" value="F:actin binding"/>
    <property type="evidence" value="ECO:0007669"/>
    <property type="project" value="UniProtKB-KW"/>
</dbReference>
<dbReference type="Gene3D" id="1.10.10.820">
    <property type="match status" value="1"/>
</dbReference>
<dbReference type="SUPFAM" id="SSF52540">
    <property type="entry name" value="P-loop containing nucleoside triphosphate hydrolases"/>
    <property type="match status" value="1"/>
</dbReference>
<evidence type="ECO:0000256" key="10">
    <source>
        <dbReference type="ARBA" id="ARBA00023175"/>
    </source>
</evidence>
<feature type="domain" description="Cytochrome b5 heme-binding" evidence="15">
    <location>
        <begin position="956"/>
        <end position="1012"/>
    </location>
</feature>
<dbReference type="GO" id="GO:0004100">
    <property type="term" value="F:chitin synthase activity"/>
    <property type="evidence" value="ECO:0007669"/>
    <property type="project" value="UniProtKB-EC"/>
</dbReference>
<dbReference type="Gene3D" id="1.20.58.530">
    <property type="match status" value="1"/>
</dbReference>
<feature type="region of interest" description="Disordered" evidence="13">
    <location>
        <begin position="845"/>
        <end position="868"/>
    </location>
</feature>
<dbReference type="GO" id="GO:0005524">
    <property type="term" value="F:ATP binding"/>
    <property type="evidence" value="ECO:0007669"/>
    <property type="project" value="InterPro"/>
</dbReference>
<keyword evidence="19" id="KW-1185">Reference proteome</keyword>
<dbReference type="PANTHER" id="PTHR22914">
    <property type="entry name" value="CHITIN SYNTHASE"/>
    <property type="match status" value="1"/>
</dbReference>
<keyword evidence="11" id="KW-0325">Glycoprotein</keyword>
<dbReference type="GO" id="GO:0006031">
    <property type="term" value="P:chitin biosynthetic process"/>
    <property type="evidence" value="ECO:0007669"/>
    <property type="project" value="TreeGrafter"/>
</dbReference>
<feature type="transmembrane region" description="Helical" evidence="14">
    <location>
        <begin position="1622"/>
        <end position="1645"/>
    </location>
</feature>
<keyword evidence="8 12" id="KW-0518">Myosin</keyword>
<dbReference type="GO" id="GO:0005886">
    <property type="term" value="C:plasma membrane"/>
    <property type="evidence" value="ECO:0007669"/>
    <property type="project" value="UniProtKB-SubCell"/>
</dbReference>
<dbReference type="Gene3D" id="3.10.120.10">
    <property type="entry name" value="Cytochrome b5-like heme/steroid binding domain"/>
    <property type="match status" value="1"/>
</dbReference>
<gene>
    <name evidence="18" type="ORF">CXG81DRAFT_17419</name>
</gene>
<keyword evidence="6 14" id="KW-0812">Transmembrane</keyword>
<dbReference type="GO" id="GO:0016459">
    <property type="term" value="C:myosin complex"/>
    <property type="evidence" value="ECO:0007669"/>
    <property type="project" value="UniProtKB-KW"/>
</dbReference>
<dbReference type="Pfam" id="PF03142">
    <property type="entry name" value="Chitin_synth_2"/>
    <property type="match status" value="1"/>
</dbReference>
<dbReference type="EC" id="2.4.1.16" evidence="2"/>
<keyword evidence="9 14" id="KW-0472">Membrane</keyword>
<dbReference type="PROSITE" id="PS51456">
    <property type="entry name" value="MYOSIN_MOTOR"/>
    <property type="match status" value="1"/>
</dbReference>
<dbReference type="InterPro" id="IPR027417">
    <property type="entry name" value="P-loop_NTPase"/>
</dbReference>
<feature type="transmembrane region" description="Helical" evidence="14">
    <location>
        <begin position="1594"/>
        <end position="1615"/>
    </location>
</feature>
<dbReference type="InterPro" id="IPR036400">
    <property type="entry name" value="Cyt_B5-like_heme/steroid_sf"/>
</dbReference>
<feature type="compositionally biased region" description="Low complexity" evidence="13">
    <location>
        <begin position="620"/>
        <end position="633"/>
    </location>
</feature>
<dbReference type="Pfam" id="PF00063">
    <property type="entry name" value="Myosin_head"/>
    <property type="match status" value="1"/>
</dbReference>
<evidence type="ECO:0000256" key="4">
    <source>
        <dbReference type="ARBA" id="ARBA00022676"/>
    </source>
</evidence>
<dbReference type="Pfam" id="PF00173">
    <property type="entry name" value="Cyt-b5"/>
    <property type="match status" value="1"/>
</dbReference>
<evidence type="ECO:0000256" key="14">
    <source>
        <dbReference type="SAM" id="Phobius"/>
    </source>
</evidence>
<keyword evidence="5" id="KW-0808">Transferase</keyword>
<dbReference type="SUPFAM" id="SSF109715">
    <property type="entry name" value="DEK C-terminal domain"/>
    <property type="match status" value="1"/>
</dbReference>
<dbReference type="GO" id="GO:0031505">
    <property type="term" value="P:fungal-type cell wall organization"/>
    <property type="evidence" value="ECO:0007669"/>
    <property type="project" value="TreeGrafter"/>
</dbReference>
<dbReference type="SUPFAM" id="SSF55856">
    <property type="entry name" value="Cytochrome b5-like heme/steroid binding domain"/>
    <property type="match status" value="1"/>
</dbReference>
<dbReference type="InterPro" id="IPR014876">
    <property type="entry name" value="DEK_C"/>
</dbReference>
<dbReference type="PROSITE" id="PS51998">
    <property type="entry name" value="DEK_C"/>
    <property type="match status" value="1"/>
</dbReference>
<dbReference type="PROSITE" id="PS50255">
    <property type="entry name" value="CYTOCHROME_B5_2"/>
    <property type="match status" value="1"/>
</dbReference>
<evidence type="ECO:0000259" key="17">
    <source>
        <dbReference type="PROSITE" id="PS51998"/>
    </source>
</evidence>
<protein>
    <recommendedName>
        <fullName evidence="2">chitin synthase</fullName>
        <ecNumber evidence="2">2.4.1.16</ecNumber>
    </recommendedName>
</protein>
<feature type="domain" description="Myosin motor" evidence="16">
    <location>
        <begin position="1"/>
        <end position="410"/>
    </location>
</feature>
<dbReference type="Gene3D" id="1.10.10.60">
    <property type="entry name" value="Homeodomain-like"/>
    <property type="match status" value="1"/>
</dbReference>
<proteinExistence type="inferred from homology"/>
<evidence type="ECO:0000256" key="13">
    <source>
        <dbReference type="SAM" id="MobiDB-lite"/>
    </source>
</evidence>
<feature type="transmembrane region" description="Helical" evidence="14">
    <location>
        <begin position="1568"/>
        <end position="1588"/>
    </location>
</feature>
<feature type="domain" description="DEK-C" evidence="17">
    <location>
        <begin position="1796"/>
        <end position="1851"/>
    </location>
</feature>
<name>A0A4P9XC29_9FUNG</name>
<evidence type="ECO:0000256" key="12">
    <source>
        <dbReference type="PROSITE-ProRule" id="PRU00782"/>
    </source>
</evidence>